<sequence length="157" mass="17463">MKLALLLCTAALALASDLRRAAAPYCPGRPVSSKEQLCILKDFLRLVYVKKDVRTAFQAHVTENYIQHTPSFKSGRQATQEALTKYVSMFNFTLAKLSLSDNIAFLMTKQTSPEQEAEGKGMYTVLIDVWRMDGTCLMEHWDAGQAKPADSVNPGVM</sequence>
<dbReference type="SUPFAM" id="SSF54427">
    <property type="entry name" value="NTF2-like"/>
    <property type="match status" value="1"/>
</dbReference>
<protein>
    <recommendedName>
        <fullName evidence="4">SnoaL-like domain-containing protein</fullName>
    </recommendedName>
</protein>
<evidence type="ECO:0008006" key="4">
    <source>
        <dbReference type="Google" id="ProtNLM"/>
    </source>
</evidence>
<feature type="non-terminal residue" evidence="2">
    <location>
        <position position="157"/>
    </location>
</feature>
<dbReference type="InterPro" id="IPR032710">
    <property type="entry name" value="NTF2-like_dom_sf"/>
</dbReference>
<feature type="signal peptide" evidence="1">
    <location>
        <begin position="1"/>
        <end position="15"/>
    </location>
</feature>
<accession>A0A8H3YI44</accession>
<dbReference type="AlphaFoldDB" id="A0A8H3YI44"/>
<name>A0A8H3YI44_VENIN</name>
<comment type="caution">
    <text evidence="2">The sequence shown here is derived from an EMBL/GenBank/DDBJ whole genome shotgun (WGS) entry which is preliminary data.</text>
</comment>
<keyword evidence="1" id="KW-0732">Signal</keyword>
<gene>
    <name evidence="2" type="ORF">BLS_004026</name>
</gene>
<dbReference type="Gene3D" id="3.10.450.50">
    <property type="match status" value="1"/>
</dbReference>
<evidence type="ECO:0000313" key="2">
    <source>
        <dbReference type="EMBL" id="KAE9961134.1"/>
    </source>
</evidence>
<feature type="chain" id="PRO_5034626099" description="SnoaL-like domain-containing protein" evidence="1">
    <location>
        <begin position="16"/>
        <end position="157"/>
    </location>
</feature>
<dbReference type="Proteomes" id="UP000433883">
    <property type="component" value="Unassembled WGS sequence"/>
</dbReference>
<evidence type="ECO:0000256" key="1">
    <source>
        <dbReference type="SAM" id="SignalP"/>
    </source>
</evidence>
<dbReference type="EMBL" id="WNWQ01002614">
    <property type="protein sequence ID" value="KAE9961134.1"/>
    <property type="molecule type" value="Genomic_DNA"/>
</dbReference>
<evidence type="ECO:0000313" key="3">
    <source>
        <dbReference type="Proteomes" id="UP000433883"/>
    </source>
</evidence>
<organism evidence="2 3">
    <name type="scientific">Venturia inaequalis</name>
    <name type="common">Apple scab fungus</name>
    <dbReference type="NCBI Taxonomy" id="5025"/>
    <lineage>
        <taxon>Eukaryota</taxon>
        <taxon>Fungi</taxon>
        <taxon>Dikarya</taxon>
        <taxon>Ascomycota</taxon>
        <taxon>Pezizomycotina</taxon>
        <taxon>Dothideomycetes</taxon>
        <taxon>Pleosporomycetidae</taxon>
        <taxon>Venturiales</taxon>
        <taxon>Venturiaceae</taxon>
        <taxon>Venturia</taxon>
    </lineage>
</organism>
<proteinExistence type="predicted"/>
<reference evidence="2 3" key="1">
    <citation type="submission" date="2019-11" db="EMBL/GenBank/DDBJ databases">
        <title>Venturia inaequalis Genome Resource.</title>
        <authorList>
            <person name="Lichtner F.J."/>
        </authorList>
    </citation>
    <scope>NUCLEOTIDE SEQUENCE [LARGE SCALE GENOMIC DNA]</scope>
    <source>
        <strain evidence="2">Bline_iso_100314</strain>
    </source>
</reference>